<keyword evidence="6" id="KW-0808">Transferase</keyword>
<evidence type="ECO:0000256" key="6">
    <source>
        <dbReference type="RuleBase" id="RU363042"/>
    </source>
</evidence>
<dbReference type="EMBL" id="CP063356">
    <property type="protein sequence ID" value="QOY38317.1"/>
    <property type="molecule type" value="Genomic_DNA"/>
</dbReference>
<dbReference type="Proteomes" id="UP000180175">
    <property type="component" value="Chromosome"/>
</dbReference>
<feature type="transmembrane region" description="Helical" evidence="6">
    <location>
        <begin position="18"/>
        <end position="36"/>
    </location>
</feature>
<feature type="transmembrane region" description="Helical" evidence="6">
    <location>
        <begin position="155"/>
        <end position="175"/>
    </location>
</feature>
<reference evidence="8 9" key="2">
    <citation type="journal article" date="2017" name="Genome Announc.">
        <title>Draft Genome Sequences of Four Alkaliphilic Bacteria Belonging to the Anaerobacillus Genus.</title>
        <authorList>
            <person name="Bassil N.M."/>
            <person name="Lloyd J.R."/>
        </authorList>
    </citation>
    <scope>NUCLEOTIDE SEQUENCE [LARGE SCALE GENOMIC DNA]</scope>
    <source>
        <strain evidence="8 9">NB2006</strain>
    </source>
</reference>
<dbReference type="PANTHER" id="PTHR40277:SF1">
    <property type="entry name" value="BLL5419 PROTEIN"/>
    <property type="match status" value="1"/>
</dbReference>
<feature type="transmembrane region" description="Helical" evidence="6">
    <location>
        <begin position="206"/>
        <end position="229"/>
    </location>
</feature>
<keyword evidence="4 6" id="KW-1133">Transmembrane helix</keyword>
<comment type="subcellular location">
    <subcellularLocation>
        <location evidence="1 6">Cell membrane</location>
        <topology evidence="1 6">Multi-pass membrane protein</topology>
    </subcellularLocation>
</comment>
<dbReference type="InterPro" id="IPR022791">
    <property type="entry name" value="L-PG_synthase/AglD"/>
</dbReference>
<evidence type="ECO:0000256" key="3">
    <source>
        <dbReference type="ARBA" id="ARBA00022692"/>
    </source>
</evidence>
<gene>
    <name evidence="6" type="primary">mprF</name>
    <name evidence="8" type="ORF">AWH56_012745</name>
    <name evidence="7" type="ORF">AWH56_09930</name>
</gene>
<proteinExistence type="inferred from homology"/>
<comment type="catalytic activity">
    <reaction evidence="6">
        <text>L-lysyl-tRNA(Lys) + a 1,2-diacyl-sn-glycero-3-phospho-(1'-sn-glycerol) = a 1,2-diacyl-sn-glycero-3-phospho-1'-(3'-O-L-lysyl)-sn-glycerol + tRNA(Lys)</text>
        <dbReference type="Rhea" id="RHEA:10668"/>
        <dbReference type="Rhea" id="RHEA-COMP:9696"/>
        <dbReference type="Rhea" id="RHEA-COMP:9697"/>
        <dbReference type="ChEBI" id="CHEBI:64716"/>
        <dbReference type="ChEBI" id="CHEBI:75792"/>
        <dbReference type="ChEBI" id="CHEBI:78442"/>
        <dbReference type="ChEBI" id="CHEBI:78529"/>
        <dbReference type="EC" id="2.3.2.3"/>
    </reaction>
</comment>
<evidence type="ECO:0000256" key="2">
    <source>
        <dbReference type="ARBA" id="ARBA00022475"/>
    </source>
</evidence>
<dbReference type="GO" id="GO:0005886">
    <property type="term" value="C:plasma membrane"/>
    <property type="evidence" value="ECO:0007669"/>
    <property type="project" value="UniProtKB-SubCell"/>
</dbReference>
<dbReference type="OrthoDB" id="5470260at2"/>
<sequence>MNTELKQQARLGGISKKFVLRLFISSFACLFLAYKIDWSEFANQLKDLHLMYLFLAFAAVITCIVISAYKWFLLCRLNGEVTFYQCFRWYYIGFFFNNFLPGSIGGDVSRIIYASKVLGSQQAVASVSVERLFAGIALIVTTVTGILSINEGASLLGQVSIFVMMISFFIAVIFFKPFEKFMIRIFGEKITSFYKAIEQYKQKSQILWLLLFYSILFQIFFVFVTTYLFKAMGVSVPFMAQVAFVSIISILTMIPISINGIGVREGAYAYLFALVGVAEFISITVSLLFFILVLVGTSIGGLFWITEKNR</sequence>
<keyword evidence="3 6" id="KW-0812">Transmembrane</keyword>
<evidence type="ECO:0000256" key="1">
    <source>
        <dbReference type="ARBA" id="ARBA00004651"/>
    </source>
</evidence>
<keyword evidence="6" id="KW-0443">Lipid metabolism</keyword>
<organism evidence="7 9">
    <name type="scientific">Anaerobacillus isosaccharinicus</name>
    <dbReference type="NCBI Taxonomy" id="1532552"/>
    <lineage>
        <taxon>Bacteria</taxon>
        <taxon>Bacillati</taxon>
        <taxon>Bacillota</taxon>
        <taxon>Bacilli</taxon>
        <taxon>Bacillales</taxon>
        <taxon>Bacillaceae</taxon>
        <taxon>Anaerobacillus</taxon>
    </lineage>
</organism>
<dbReference type="GO" id="GO:0006629">
    <property type="term" value="P:lipid metabolic process"/>
    <property type="evidence" value="ECO:0007669"/>
    <property type="project" value="UniProtKB-KW"/>
</dbReference>
<feature type="transmembrane region" description="Helical" evidence="6">
    <location>
        <begin position="235"/>
        <end position="256"/>
    </location>
</feature>
<dbReference type="AlphaFoldDB" id="A0A1S2M2Y1"/>
<dbReference type="PANTHER" id="PTHR40277">
    <property type="entry name" value="BLL5419 PROTEIN"/>
    <property type="match status" value="1"/>
</dbReference>
<keyword evidence="2" id="KW-1003">Cell membrane</keyword>
<accession>A0A1S2M2Y1</accession>
<comment type="function">
    <text evidence="6">Catalyzes the transfer of a lysyl group from L-lysyl-tRNA(Lys) to membrane-bound phosphatidylglycerol (PG), which produces lysylphosphatidylglycerol (LPG), a major component of the bacterial membrane with a positive net charge. LPG synthesis contributes to bacterial virulence as it is involved in the resistance mechanism against cationic antimicrobial peptides (CAMP) produces by the host's immune system (defensins, cathelicidins) and by the competing microorganisms.</text>
</comment>
<evidence type="ECO:0000256" key="5">
    <source>
        <dbReference type="ARBA" id="ARBA00023136"/>
    </source>
</evidence>
<feature type="transmembrane region" description="Helical" evidence="6">
    <location>
        <begin position="132"/>
        <end position="149"/>
    </location>
</feature>
<dbReference type="EC" id="2.3.2.3" evidence="6"/>
<dbReference type="NCBIfam" id="TIGR00374">
    <property type="entry name" value="flippase-like domain"/>
    <property type="match status" value="1"/>
</dbReference>
<evidence type="ECO:0000313" key="7">
    <source>
        <dbReference type="EMBL" id="OIJ19109.1"/>
    </source>
</evidence>
<protein>
    <recommendedName>
        <fullName evidence="6">Phosphatidylglycerol lysyltransferase</fullName>
        <ecNumber evidence="6">2.3.2.3</ecNumber>
    </recommendedName>
    <alternativeName>
        <fullName evidence="6">Lysylphosphatidylglycerol synthase</fullName>
    </alternativeName>
</protein>
<feature type="transmembrane region" description="Helical" evidence="6">
    <location>
        <begin position="268"/>
        <end position="295"/>
    </location>
</feature>
<evidence type="ECO:0000256" key="4">
    <source>
        <dbReference type="ARBA" id="ARBA00022989"/>
    </source>
</evidence>
<reference evidence="8 9" key="3">
    <citation type="journal article" date="2019" name="Int. J. Syst. Evol. Microbiol.">
        <title>Anaerobacillus isosaccharinicus sp. nov., an alkaliphilic bacterium which degrades isosaccharinic acid.</title>
        <authorList>
            <person name="Bassil N.M."/>
            <person name="Lloyd J.R."/>
        </authorList>
    </citation>
    <scope>NUCLEOTIDE SEQUENCE [LARGE SCALE GENOMIC DNA]</scope>
    <source>
        <strain evidence="8 9">NB2006</strain>
    </source>
</reference>
<comment type="similarity">
    <text evidence="6">Belongs to the LPG synthase family.</text>
</comment>
<reference evidence="8" key="4">
    <citation type="submission" date="2020-10" db="EMBL/GenBank/DDBJ databases">
        <authorList>
            <person name="Bassil N.M."/>
            <person name="Lloyd J.R."/>
        </authorList>
    </citation>
    <scope>NUCLEOTIDE SEQUENCE</scope>
    <source>
        <strain evidence="8">NB2006</strain>
    </source>
</reference>
<reference evidence="7 9" key="1">
    <citation type="submission" date="2016-10" db="EMBL/GenBank/DDBJ databases">
        <title>Draft genome sequences of four alkaliphilic bacteria belonging to the Anaerobacillus genus.</title>
        <authorList>
            <person name="Bassil N.M."/>
            <person name="Lloyd J.R."/>
        </authorList>
    </citation>
    <scope>NUCLEOTIDE SEQUENCE [LARGE SCALE GENOMIC DNA]</scope>
    <source>
        <strain evidence="7 9">NB2006</strain>
    </source>
</reference>
<evidence type="ECO:0000313" key="8">
    <source>
        <dbReference type="EMBL" id="QOY38317.1"/>
    </source>
</evidence>
<feature type="transmembrane region" description="Helical" evidence="6">
    <location>
        <begin position="48"/>
        <end position="69"/>
    </location>
</feature>
<dbReference type="GO" id="GO:0046677">
    <property type="term" value="P:response to antibiotic"/>
    <property type="evidence" value="ECO:0007669"/>
    <property type="project" value="UniProtKB-KW"/>
</dbReference>
<keyword evidence="9" id="KW-1185">Reference proteome</keyword>
<keyword evidence="5 6" id="KW-0472">Membrane</keyword>
<dbReference type="RefSeq" id="WP_071317003.1">
    <property type="nucleotide sequence ID" value="NZ_CP063356.2"/>
</dbReference>
<evidence type="ECO:0000313" key="9">
    <source>
        <dbReference type="Proteomes" id="UP000180175"/>
    </source>
</evidence>
<dbReference type="EMBL" id="LQXD01000083">
    <property type="protein sequence ID" value="OIJ19109.1"/>
    <property type="molecule type" value="Genomic_DNA"/>
</dbReference>
<dbReference type="GO" id="GO:0050071">
    <property type="term" value="F:phosphatidylglycerol lysyltransferase activity"/>
    <property type="evidence" value="ECO:0007669"/>
    <property type="project" value="UniProtKB-EC"/>
</dbReference>
<keyword evidence="6" id="KW-0046">Antibiotic resistance</keyword>
<name>A0A1S2M2Y1_9BACI</name>
<dbReference type="Pfam" id="PF03706">
    <property type="entry name" value="LPG_synthase_TM"/>
    <property type="match status" value="1"/>
</dbReference>
<dbReference type="KEGG" id="aia:AWH56_012745"/>